<comment type="caution">
    <text evidence="2">The sequence shown here is derived from an EMBL/GenBank/DDBJ whole genome shotgun (WGS) entry which is preliminary data.</text>
</comment>
<dbReference type="PANTHER" id="PTHR21621:SF2">
    <property type="entry name" value="COENZYME GAMMA-F420-2:ALPHA-L-GLUTAMATE LIGASE"/>
    <property type="match status" value="1"/>
</dbReference>
<dbReference type="Proteomes" id="UP000599109">
    <property type="component" value="Unassembled WGS sequence"/>
</dbReference>
<organism evidence="2 3">
    <name type="scientific">Ramlibacter monticola</name>
    <dbReference type="NCBI Taxonomy" id="1926872"/>
    <lineage>
        <taxon>Bacteria</taxon>
        <taxon>Pseudomonadati</taxon>
        <taxon>Pseudomonadota</taxon>
        <taxon>Betaproteobacteria</taxon>
        <taxon>Burkholderiales</taxon>
        <taxon>Comamonadaceae</taxon>
        <taxon>Ramlibacter</taxon>
    </lineage>
</organism>
<evidence type="ECO:0000313" key="3">
    <source>
        <dbReference type="Proteomes" id="UP000599109"/>
    </source>
</evidence>
<evidence type="ECO:0000313" key="2">
    <source>
        <dbReference type="EMBL" id="MBL0392869.1"/>
    </source>
</evidence>
<protein>
    <recommendedName>
        <fullName evidence="1">ATP-grasp fold RimK-type domain-containing protein</fullName>
    </recommendedName>
</protein>
<dbReference type="EMBL" id="JAEQNE010000004">
    <property type="protein sequence ID" value="MBL0392869.1"/>
    <property type="molecule type" value="Genomic_DNA"/>
</dbReference>
<reference evidence="2 3" key="1">
    <citation type="journal article" date="2017" name="Int. J. Syst. Evol. Microbiol.">
        <title>Ramlibacter monticola sp. nov., isolated from forest soil.</title>
        <authorList>
            <person name="Chaudhary D.K."/>
            <person name="Kim J."/>
        </authorList>
    </citation>
    <scope>NUCLEOTIDE SEQUENCE [LARGE SCALE GENOMIC DNA]</scope>
    <source>
        <strain evidence="2 3">KACC 19175</strain>
    </source>
</reference>
<dbReference type="RefSeq" id="WP_201675541.1">
    <property type="nucleotide sequence ID" value="NZ_JAEQNE010000004.1"/>
</dbReference>
<dbReference type="SUPFAM" id="SSF56059">
    <property type="entry name" value="Glutathione synthetase ATP-binding domain-like"/>
    <property type="match status" value="1"/>
</dbReference>
<keyword evidence="3" id="KW-1185">Reference proteome</keyword>
<gene>
    <name evidence="2" type="ORF">JJ685_17155</name>
</gene>
<dbReference type="Pfam" id="PF08443">
    <property type="entry name" value="RimK"/>
    <property type="match status" value="1"/>
</dbReference>
<feature type="domain" description="ATP-grasp fold RimK-type" evidence="1">
    <location>
        <begin position="89"/>
        <end position="251"/>
    </location>
</feature>
<evidence type="ECO:0000259" key="1">
    <source>
        <dbReference type="Pfam" id="PF08443"/>
    </source>
</evidence>
<dbReference type="PANTHER" id="PTHR21621">
    <property type="entry name" value="RIBOSOMAL PROTEIN S6 MODIFICATION PROTEIN"/>
    <property type="match status" value="1"/>
</dbReference>
<dbReference type="GO" id="GO:0005737">
    <property type="term" value="C:cytoplasm"/>
    <property type="evidence" value="ECO:0007669"/>
    <property type="project" value="TreeGrafter"/>
</dbReference>
<sequence>MKIHFLLDQRVQPEPNATFVAAMALLADQGFTVSRGIPETALLCPDRLCARHDMYVLKSCSELALSVAAVLHDRGGQFLNPYPACALAQNRITAVSRLAAAGVPVPRSWVSADFAMLCELALEQPVVVKPYRGACGAVQIVAHSPDDLAAIPLRDQPVLVQEYIDSRGPDLRIQVIGEEVFAVPVPVAGAAPLPLLSVDDPLREIALRCGRVFGLSVYGLDVIEGPGGPVIVDVDHAPGFAGIAAAPAALARHIADVLEGRKPVVRHPPTLHMAPGRTSFLQAAAA</sequence>
<dbReference type="GO" id="GO:0043774">
    <property type="term" value="F:coenzyme F420-2 alpha-glutamyl ligase activity"/>
    <property type="evidence" value="ECO:0007669"/>
    <property type="project" value="TreeGrafter"/>
</dbReference>
<proteinExistence type="predicted"/>
<dbReference type="AlphaFoldDB" id="A0A937CUP0"/>
<dbReference type="InterPro" id="IPR013651">
    <property type="entry name" value="ATP-grasp_RimK-type"/>
</dbReference>
<accession>A0A937CUP0</accession>
<dbReference type="Gene3D" id="3.30.470.20">
    <property type="entry name" value="ATP-grasp fold, B domain"/>
    <property type="match status" value="1"/>
</dbReference>
<name>A0A937CUP0_9BURK</name>